<feature type="region of interest" description="Disordered" evidence="1">
    <location>
        <begin position="53"/>
        <end position="72"/>
    </location>
</feature>
<feature type="region of interest" description="Disordered" evidence="1">
    <location>
        <begin position="170"/>
        <end position="199"/>
    </location>
</feature>
<dbReference type="EMBL" id="KQ241817">
    <property type="protein sequence ID" value="KNC83667.1"/>
    <property type="molecule type" value="Genomic_DNA"/>
</dbReference>
<gene>
    <name evidence="2" type="ORF">SARC_04099</name>
</gene>
<accession>A0A0L0G3I4</accession>
<evidence type="ECO:0000256" key="1">
    <source>
        <dbReference type="SAM" id="MobiDB-lite"/>
    </source>
</evidence>
<sequence>MASPVVARKKGLSISVHKDRPISRSEEIANKRRTQLLGCESDDFVGLSSVSSFTKAKRDEASTSSLAVEQHDSKDKRKSWMSKFMTPNTKRKSAAMDEWFTIDDTQQRELVTDSAALADSRRKSVVPQMNDRQYNEESTFTYTVTYVGYGEVPTDSRDMNNACRKALSRLRKESDSNDDISKTEGIAGLSPTQGPTRNGQVTVQVSLKGVKLTYIPGPDSPTVSVQYPLCHVALSLMEQSKKTAELRMGIVFWDARVKREYVLVFKGEHTAAFNVALRWAFHLATTKSKAQAQAQTQKETSESKLDTTPENATIARGEV</sequence>
<dbReference type="InterPro" id="IPR011993">
    <property type="entry name" value="PH-like_dom_sf"/>
</dbReference>
<dbReference type="SUPFAM" id="SSF50729">
    <property type="entry name" value="PH domain-like"/>
    <property type="match status" value="1"/>
</dbReference>
<dbReference type="GeneID" id="25904603"/>
<dbReference type="AlphaFoldDB" id="A0A0L0G3I4"/>
<evidence type="ECO:0000313" key="2">
    <source>
        <dbReference type="EMBL" id="KNC83667.1"/>
    </source>
</evidence>
<reference evidence="2 3" key="1">
    <citation type="submission" date="2011-02" db="EMBL/GenBank/DDBJ databases">
        <title>The Genome Sequence of Sphaeroforma arctica JP610.</title>
        <authorList>
            <consortium name="The Broad Institute Genome Sequencing Platform"/>
            <person name="Russ C."/>
            <person name="Cuomo C."/>
            <person name="Young S.K."/>
            <person name="Zeng Q."/>
            <person name="Gargeya S."/>
            <person name="Alvarado L."/>
            <person name="Berlin A."/>
            <person name="Chapman S.B."/>
            <person name="Chen Z."/>
            <person name="Freedman E."/>
            <person name="Gellesch M."/>
            <person name="Goldberg J."/>
            <person name="Griggs A."/>
            <person name="Gujja S."/>
            <person name="Heilman E."/>
            <person name="Heiman D."/>
            <person name="Howarth C."/>
            <person name="Mehta T."/>
            <person name="Neiman D."/>
            <person name="Pearson M."/>
            <person name="Roberts A."/>
            <person name="Saif S."/>
            <person name="Shea T."/>
            <person name="Shenoy N."/>
            <person name="Sisk P."/>
            <person name="Stolte C."/>
            <person name="Sykes S."/>
            <person name="White J."/>
            <person name="Yandava C."/>
            <person name="Burger G."/>
            <person name="Gray M.W."/>
            <person name="Holland P.W.H."/>
            <person name="King N."/>
            <person name="Lang F.B.F."/>
            <person name="Roger A.J."/>
            <person name="Ruiz-Trillo I."/>
            <person name="Haas B."/>
            <person name="Nusbaum C."/>
            <person name="Birren B."/>
        </authorList>
    </citation>
    <scope>NUCLEOTIDE SEQUENCE [LARGE SCALE GENOMIC DNA]</scope>
    <source>
        <strain evidence="2 3">JP610</strain>
    </source>
</reference>
<dbReference type="Gene3D" id="2.30.29.30">
    <property type="entry name" value="Pleckstrin-homology domain (PH domain)/Phosphotyrosine-binding domain (PTB)"/>
    <property type="match status" value="1"/>
</dbReference>
<dbReference type="Proteomes" id="UP000054560">
    <property type="component" value="Unassembled WGS sequence"/>
</dbReference>
<protein>
    <submittedName>
        <fullName evidence="2">Uncharacterized protein</fullName>
    </submittedName>
</protein>
<feature type="compositionally biased region" description="Basic and acidic residues" evidence="1">
    <location>
        <begin position="170"/>
        <end position="182"/>
    </location>
</feature>
<dbReference type="RefSeq" id="XP_014157569.1">
    <property type="nucleotide sequence ID" value="XM_014302094.1"/>
</dbReference>
<feature type="region of interest" description="Disordered" evidence="1">
    <location>
        <begin position="291"/>
        <end position="319"/>
    </location>
</feature>
<organism evidence="2 3">
    <name type="scientific">Sphaeroforma arctica JP610</name>
    <dbReference type="NCBI Taxonomy" id="667725"/>
    <lineage>
        <taxon>Eukaryota</taxon>
        <taxon>Ichthyosporea</taxon>
        <taxon>Ichthyophonida</taxon>
        <taxon>Sphaeroforma</taxon>
    </lineage>
</organism>
<feature type="compositionally biased region" description="Polar residues" evidence="1">
    <location>
        <begin position="190"/>
        <end position="199"/>
    </location>
</feature>
<keyword evidence="3" id="KW-1185">Reference proteome</keyword>
<proteinExistence type="predicted"/>
<evidence type="ECO:0000313" key="3">
    <source>
        <dbReference type="Proteomes" id="UP000054560"/>
    </source>
</evidence>
<name>A0A0L0G3I4_9EUKA</name>